<feature type="transmembrane region" description="Helical" evidence="1">
    <location>
        <begin position="90"/>
        <end position="114"/>
    </location>
</feature>
<evidence type="ECO:0000256" key="1">
    <source>
        <dbReference type="SAM" id="Phobius"/>
    </source>
</evidence>
<dbReference type="HOGENOM" id="CLU_1651930_0_0_1"/>
<dbReference type="RefSeq" id="XP_002550413.1">
    <property type="nucleotide sequence ID" value="XM_002550367.1"/>
</dbReference>
<keyword evidence="1" id="KW-0812">Transmembrane</keyword>
<dbReference type="VEuPathDB" id="FungiDB:CTRG_04711"/>
<dbReference type="OrthoDB" id="10440342at2759"/>
<sequence>MKNINWASPLFTVIQENTIITSSYHQYPQKKSILKPPRTEPFPFVEEIIEPSSENKKSSTSPPSLHLKHKPNKAWIIILDLLKFLFANKVATYITNLIVTFIGLTAIGMLRLIVNSGKVLLEINYSSIIEFFSLLNPTCDHSAITTGVTNSFSKRRRLTD</sequence>
<dbReference type="Proteomes" id="UP000002037">
    <property type="component" value="Unassembled WGS sequence"/>
</dbReference>
<evidence type="ECO:0000313" key="3">
    <source>
        <dbReference type="Proteomes" id="UP000002037"/>
    </source>
</evidence>
<dbReference type="KEGG" id="ctp:CTRG_04711"/>
<dbReference type="AlphaFoldDB" id="C5MF68"/>
<name>C5MF68_CANTT</name>
<evidence type="ECO:0000313" key="2">
    <source>
        <dbReference type="EMBL" id="EER31928.1"/>
    </source>
</evidence>
<gene>
    <name evidence="2" type="ORF">CTRG_04711</name>
</gene>
<accession>C5MF68</accession>
<dbReference type="STRING" id="294747.C5MF68"/>
<organism evidence="2 3">
    <name type="scientific">Candida tropicalis (strain ATCC MYA-3404 / T1)</name>
    <name type="common">Yeast</name>
    <dbReference type="NCBI Taxonomy" id="294747"/>
    <lineage>
        <taxon>Eukaryota</taxon>
        <taxon>Fungi</taxon>
        <taxon>Dikarya</taxon>
        <taxon>Ascomycota</taxon>
        <taxon>Saccharomycotina</taxon>
        <taxon>Pichiomycetes</taxon>
        <taxon>Debaryomycetaceae</taxon>
        <taxon>Candida/Lodderomyces clade</taxon>
        <taxon>Candida</taxon>
    </lineage>
</organism>
<dbReference type="EMBL" id="GG692400">
    <property type="protein sequence ID" value="EER31928.1"/>
    <property type="molecule type" value="Genomic_DNA"/>
</dbReference>
<keyword evidence="1" id="KW-1133">Transmembrane helix</keyword>
<dbReference type="GeneID" id="8298064"/>
<keyword evidence="1" id="KW-0472">Membrane</keyword>
<proteinExistence type="predicted"/>
<reference evidence="2 3" key="1">
    <citation type="journal article" date="2009" name="Nature">
        <title>Evolution of pathogenicity and sexual reproduction in eight Candida genomes.</title>
        <authorList>
            <person name="Butler G."/>
            <person name="Rasmussen M.D."/>
            <person name="Lin M.F."/>
            <person name="Santos M.A."/>
            <person name="Sakthikumar S."/>
            <person name="Munro C.A."/>
            <person name="Rheinbay E."/>
            <person name="Grabherr M."/>
            <person name="Forche A."/>
            <person name="Reedy J.L."/>
            <person name="Agrafioti I."/>
            <person name="Arnaud M.B."/>
            <person name="Bates S."/>
            <person name="Brown A.J."/>
            <person name="Brunke S."/>
            <person name="Costanzo M.C."/>
            <person name="Fitzpatrick D.A."/>
            <person name="de Groot P.W."/>
            <person name="Harris D."/>
            <person name="Hoyer L.L."/>
            <person name="Hube B."/>
            <person name="Klis F.M."/>
            <person name="Kodira C."/>
            <person name="Lennard N."/>
            <person name="Logue M.E."/>
            <person name="Martin R."/>
            <person name="Neiman A.M."/>
            <person name="Nikolaou E."/>
            <person name="Quail M.A."/>
            <person name="Quinn J."/>
            <person name="Santos M.C."/>
            <person name="Schmitzberger F.F."/>
            <person name="Sherlock G."/>
            <person name="Shah P."/>
            <person name="Silverstein K.A."/>
            <person name="Skrzypek M.S."/>
            <person name="Soll D."/>
            <person name="Staggs R."/>
            <person name="Stansfield I."/>
            <person name="Stumpf M.P."/>
            <person name="Sudbery P.E."/>
            <person name="Srikantha T."/>
            <person name="Zeng Q."/>
            <person name="Berman J."/>
            <person name="Berriman M."/>
            <person name="Heitman J."/>
            <person name="Gow N.A."/>
            <person name="Lorenz M.C."/>
            <person name="Birren B.W."/>
            <person name="Kellis M."/>
            <person name="Cuomo C.A."/>
        </authorList>
    </citation>
    <scope>NUCLEOTIDE SEQUENCE [LARGE SCALE GENOMIC DNA]</scope>
    <source>
        <strain evidence="3">ATCC MYA-3404 / T1</strain>
    </source>
</reference>
<protein>
    <submittedName>
        <fullName evidence="2">Uncharacterized protein</fullName>
    </submittedName>
</protein>
<keyword evidence="3" id="KW-1185">Reference proteome</keyword>